<dbReference type="InterPro" id="IPR011989">
    <property type="entry name" value="ARM-like"/>
</dbReference>
<protein>
    <submittedName>
        <fullName evidence="2">HEAT repeat protein</fullName>
    </submittedName>
</protein>
<dbReference type="KEGG" id="chya:V22_19660"/>
<keyword evidence="1" id="KW-0472">Membrane</keyword>
<dbReference type="Gene3D" id="1.25.10.10">
    <property type="entry name" value="Leucine-rich Repeat Variant"/>
    <property type="match status" value="1"/>
</dbReference>
<dbReference type="Proteomes" id="UP000319976">
    <property type="component" value="Chromosome"/>
</dbReference>
<organism evidence="2 3">
    <name type="scientific">Calycomorphotria hydatis</name>
    <dbReference type="NCBI Taxonomy" id="2528027"/>
    <lineage>
        <taxon>Bacteria</taxon>
        <taxon>Pseudomonadati</taxon>
        <taxon>Planctomycetota</taxon>
        <taxon>Planctomycetia</taxon>
        <taxon>Planctomycetales</taxon>
        <taxon>Planctomycetaceae</taxon>
        <taxon>Calycomorphotria</taxon>
    </lineage>
</organism>
<feature type="transmembrane region" description="Helical" evidence="1">
    <location>
        <begin position="45"/>
        <end position="70"/>
    </location>
</feature>
<keyword evidence="1" id="KW-1133">Transmembrane helix</keyword>
<feature type="transmembrane region" description="Helical" evidence="1">
    <location>
        <begin position="82"/>
        <end position="106"/>
    </location>
</feature>
<name>A0A517T8N2_9PLAN</name>
<dbReference type="EMBL" id="CP036316">
    <property type="protein sequence ID" value="QDT64725.1"/>
    <property type="molecule type" value="Genomic_DNA"/>
</dbReference>
<gene>
    <name evidence="2" type="ORF">V22_19660</name>
</gene>
<evidence type="ECO:0000313" key="3">
    <source>
        <dbReference type="Proteomes" id="UP000319976"/>
    </source>
</evidence>
<dbReference type="InterPro" id="IPR016024">
    <property type="entry name" value="ARM-type_fold"/>
</dbReference>
<reference evidence="2 3" key="1">
    <citation type="submission" date="2019-02" db="EMBL/GenBank/DDBJ databases">
        <title>Deep-cultivation of Planctomycetes and their phenomic and genomic characterization uncovers novel biology.</title>
        <authorList>
            <person name="Wiegand S."/>
            <person name="Jogler M."/>
            <person name="Boedeker C."/>
            <person name="Pinto D."/>
            <person name="Vollmers J."/>
            <person name="Rivas-Marin E."/>
            <person name="Kohn T."/>
            <person name="Peeters S.H."/>
            <person name="Heuer A."/>
            <person name="Rast P."/>
            <person name="Oberbeckmann S."/>
            <person name="Bunk B."/>
            <person name="Jeske O."/>
            <person name="Meyerdierks A."/>
            <person name="Storesund J.E."/>
            <person name="Kallscheuer N."/>
            <person name="Luecker S."/>
            <person name="Lage O.M."/>
            <person name="Pohl T."/>
            <person name="Merkel B.J."/>
            <person name="Hornburger P."/>
            <person name="Mueller R.-W."/>
            <person name="Bruemmer F."/>
            <person name="Labrenz M."/>
            <person name="Spormann A.M."/>
            <person name="Op den Camp H."/>
            <person name="Overmann J."/>
            <person name="Amann R."/>
            <person name="Jetten M.S.M."/>
            <person name="Mascher T."/>
            <person name="Medema M.H."/>
            <person name="Devos D.P."/>
            <person name="Kaster A.-K."/>
            <person name="Ovreas L."/>
            <person name="Rohde M."/>
            <person name="Galperin M.Y."/>
            <person name="Jogler C."/>
        </authorList>
    </citation>
    <scope>NUCLEOTIDE SEQUENCE [LARGE SCALE GENOMIC DNA]</scope>
    <source>
        <strain evidence="2 3">V22</strain>
    </source>
</reference>
<evidence type="ECO:0000313" key="2">
    <source>
        <dbReference type="EMBL" id="QDT64725.1"/>
    </source>
</evidence>
<dbReference type="AlphaFoldDB" id="A0A517T8N2"/>
<evidence type="ECO:0000256" key="1">
    <source>
        <dbReference type="SAM" id="Phobius"/>
    </source>
</evidence>
<accession>A0A517T8N2</accession>
<keyword evidence="1" id="KW-0812">Transmembrane</keyword>
<keyword evidence="3" id="KW-1185">Reference proteome</keyword>
<dbReference type="RefSeq" id="WP_145262131.1">
    <property type="nucleotide sequence ID" value="NZ_CP036316.1"/>
</dbReference>
<proteinExistence type="predicted"/>
<dbReference type="SUPFAM" id="SSF48371">
    <property type="entry name" value="ARM repeat"/>
    <property type="match status" value="1"/>
</dbReference>
<sequence length="249" mass="27151">MMTSRQTHPLVRQLRDSDPDVRKQAIVLIPVEVVPKTWSRLCLECLLIGVAGGAAGFALFYGFIGLVLSLSNSPVKPAPNVGWYFLGAGAVVGGLFGLIVAIIGLINRQRPCWSEDVSPSNLSERSAFLSELYQLSGDNDVEIRLEAVAKLSDMYGKCPPEGIEWFLCLGEKRQMSQRLCRAANDTNSDVRLLATEGLSQIPGKAVIQQLQASLKDSNPYVQRLAYLILKKRSAVPAGVTESDFAELTD</sequence>